<reference evidence="4" key="1">
    <citation type="submission" date="2016-06" db="EMBL/GenBank/DDBJ databases">
        <authorList>
            <person name="Varghese N."/>
            <person name="Submissions Spin"/>
        </authorList>
    </citation>
    <scope>NUCLEOTIDE SEQUENCE [LARGE SCALE GENOMIC DNA]</scope>
    <source>
        <strain evidence="4">DSM 45577</strain>
    </source>
</reference>
<feature type="region of interest" description="Disordered" evidence="1">
    <location>
        <begin position="540"/>
        <end position="562"/>
    </location>
</feature>
<evidence type="ECO:0000313" key="3">
    <source>
        <dbReference type="EMBL" id="SCL58135.1"/>
    </source>
</evidence>
<dbReference type="PANTHER" id="PTHR43798:SF33">
    <property type="entry name" value="HYDROLASE, PUTATIVE (AFU_ORTHOLOGUE AFUA_2G14860)-RELATED"/>
    <property type="match status" value="1"/>
</dbReference>
<sequence length="562" mass="58583">MNHRPHPVPTVHAGQPGYLTVGTGAVHVRDYGPVDATPLVLLHDTPGSGAALAPLAVALAGAYRVVTIDLPGHGGSTGTVDDHDPVGQAADAVDAVRQALDLDAAPVAGVGYGAHVAARLRRPASLVLLAATAGRPARLPDPAPHGVGPLLDTWWRIRRAAVTGGWPTSGGDLPDAADLHEAVVDVLGQPATTGPARVAAEDLDRAAGLPLPSWSAQAIRAALTAHRVPGRHRRAGATALADTLGPVAYRTVLDAPLHIRAAGGDRPGRPVVVLPPAPGSSTSVAHLVEAFGRHRPAFGVDYPGHGRSAPLTCADPRPAASPTLPDARAAAPTLPEYLTRLDALVAGLGLDEVDVFGCHSGALLALLWQRRHPRRVRGLVLDGLPLGADFAHLDLDRYLPTLEPDVDGHHLLRAWAMAEDRTLWSPWYARTAAAHVPRPADPHRQWAWTVDLLRGAASYRHLYRAVLRHAVEAEPPGPVTPTLLLRTPGDPLSHDLARVRALLPHATVADGAGHADPTAAATTADAVTRFLDRVDDPARAVRPPATLLPGPGAGEPTLGSLP</sequence>
<proteinExistence type="predicted"/>
<dbReference type="STRING" id="683228.GA0070617_3731"/>
<dbReference type="AlphaFoldDB" id="A0A1C6UVQ7"/>
<dbReference type="InterPro" id="IPR000073">
    <property type="entry name" value="AB_hydrolase_1"/>
</dbReference>
<dbReference type="OrthoDB" id="63519at2"/>
<dbReference type="RefSeq" id="WP_091439836.1">
    <property type="nucleotide sequence ID" value="NZ_BMMJ01000014.1"/>
</dbReference>
<keyword evidence="4" id="KW-1185">Reference proteome</keyword>
<dbReference type="PANTHER" id="PTHR43798">
    <property type="entry name" value="MONOACYLGLYCEROL LIPASE"/>
    <property type="match status" value="1"/>
</dbReference>
<evidence type="ECO:0000256" key="1">
    <source>
        <dbReference type="SAM" id="MobiDB-lite"/>
    </source>
</evidence>
<dbReference type="Pfam" id="PF00561">
    <property type="entry name" value="Abhydrolase_1"/>
    <property type="match status" value="2"/>
</dbReference>
<name>A0A1C6UVQ7_9ACTN</name>
<dbReference type="Proteomes" id="UP000198937">
    <property type="component" value="Unassembled WGS sequence"/>
</dbReference>
<dbReference type="InterPro" id="IPR050266">
    <property type="entry name" value="AB_hydrolase_sf"/>
</dbReference>
<dbReference type="EMBL" id="FMIA01000002">
    <property type="protein sequence ID" value="SCL58135.1"/>
    <property type="molecule type" value="Genomic_DNA"/>
</dbReference>
<gene>
    <name evidence="3" type="ORF">GA0070617_3731</name>
</gene>
<dbReference type="GO" id="GO:0003824">
    <property type="term" value="F:catalytic activity"/>
    <property type="evidence" value="ECO:0007669"/>
    <property type="project" value="UniProtKB-ARBA"/>
</dbReference>
<dbReference type="GO" id="GO:0016020">
    <property type="term" value="C:membrane"/>
    <property type="evidence" value="ECO:0007669"/>
    <property type="project" value="TreeGrafter"/>
</dbReference>
<organism evidence="3 4">
    <name type="scientific">Micromonospora yangpuensis</name>
    <dbReference type="NCBI Taxonomy" id="683228"/>
    <lineage>
        <taxon>Bacteria</taxon>
        <taxon>Bacillati</taxon>
        <taxon>Actinomycetota</taxon>
        <taxon>Actinomycetes</taxon>
        <taxon>Micromonosporales</taxon>
        <taxon>Micromonosporaceae</taxon>
        <taxon>Micromonospora</taxon>
    </lineage>
</organism>
<evidence type="ECO:0000313" key="4">
    <source>
        <dbReference type="Proteomes" id="UP000198937"/>
    </source>
</evidence>
<feature type="domain" description="AB hydrolase-1" evidence="2">
    <location>
        <begin position="270"/>
        <end position="390"/>
    </location>
</feature>
<feature type="domain" description="AB hydrolase-1" evidence="2">
    <location>
        <begin position="38"/>
        <end position="118"/>
    </location>
</feature>
<accession>A0A1C6UVQ7</accession>
<dbReference type="SUPFAM" id="SSF53474">
    <property type="entry name" value="alpha/beta-Hydrolases"/>
    <property type="match status" value="2"/>
</dbReference>
<protein>
    <submittedName>
        <fullName evidence="3">Pimeloyl-ACP methyl ester carboxylesterase</fullName>
    </submittedName>
</protein>
<dbReference type="InterPro" id="IPR029058">
    <property type="entry name" value="AB_hydrolase_fold"/>
</dbReference>
<feature type="compositionally biased region" description="Low complexity" evidence="1">
    <location>
        <begin position="543"/>
        <end position="562"/>
    </location>
</feature>
<dbReference type="Gene3D" id="3.40.50.1820">
    <property type="entry name" value="alpha/beta hydrolase"/>
    <property type="match status" value="2"/>
</dbReference>
<evidence type="ECO:0000259" key="2">
    <source>
        <dbReference type="Pfam" id="PF00561"/>
    </source>
</evidence>